<feature type="domain" description="Glycosyltransferase 2-like" evidence="2">
    <location>
        <begin position="14"/>
        <end position="184"/>
    </location>
</feature>
<dbReference type="Gene3D" id="3.90.550.10">
    <property type="entry name" value="Spore Coat Polysaccharide Biosynthesis Protein SpsA, Chain A"/>
    <property type="match status" value="1"/>
</dbReference>
<reference evidence="3 4" key="1">
    <citation type="submission" date="2019-10" db="EMBL/GenBank/DDBJ databases">
        <title>Evaluation of single-gene subtyping targets for Pseudomonas.</title>
        <authorList>
            <person name="Reichler S.J."/>
            <person name="Orsi R.H."/>
            <person name="Wiedmann M."/>
            <person name="Martin N.H."/>
            <person name="Murphy S.I."/>
        </authorList>
    </citation>
    <scope>NUCLEOTIDE SEQUENCE [LARGE SCALE GENOMIC DNA]</scope>
    <source>
        <strain evidence="3 4">FSL R10-3257</strain>
    </source>
</reference>
<keyword evidence="1" id="KW-1003">Cell membrane</keyword>
<name>A0A7X2BJE9_9PSED</name>
<gene>
    <name evidence="3" type="ORF">GHO40_16165</name>
</gene>
<comment type="caution">
    <text evidence="3">The sequence shown here is derived from an EMBL/GenBank/DDBJ whole genome shotgun (WGS) entry which is preliminary data.</text>
</comment>
<dbReference type="PANTHER" id="PTHR48090:SF6">
    <property type="entry name" value="SLR5056 PROTEIN"/>
    <property type="match status" value="1"/>
</dbReference>
<evidence type="ECO:0000259" key="2">
    <source>
        <dbReference type="Pfam" id="PF00535"/>
    </source>
</evidence>
<dbReference type="Proteomes" id="UP000441404">
    <property type="component" value="Unassembled WGS sequence"/>
</dbReference>
<proteinExistence type="predicted"/>
<dbReference type="CDD" id="cd04179">
    <property type="entry name" value="DPM_DPG-synthase_like"/>
    <property type="match status" value="1"/>
</dbReference>
<dbReference type="InterPro" id="IPR050256">
    <property type="entry name" value="Glycosyltransferase_2"/>
</dbReference>
<dbReference type="SUPFAM" id="SSF53448">
    <property type="entry name" value="Nucleotide-diphospho-sugar transferases"/>
    <property type="match status" value="1"/>
</dbReference>
<dbReference type="EMBL" id="WIWJ01000029">
    <property type="protein sequence ID" value="MQT48242.1"/>
    <property type="molecule type" value="Genomic_DNA"/>
</dbReference>
<dbReference type="GO" id="GO:0016740">
    <property type="term" value="F:transferase activity"/>
    <property type="evidence" value="ECO:0007669"/>
    <property type="project" value="UniProtKB-KW"/>
</dbReference>
<protein>
    <submittedName>
        <fullName evidence="3">Glycosyltransferase</fullName>
    </submittedName>
</protein>
<evidence type="ECO:0000256" key="1">
    <source>
        <dbReference type="ARBA" id="ARBA00022519"/>
    </source>
</evidence>
<evidence type="ECO:0000313" key="4">
    <source>
        <dbReference type="Proteomes" id="UP000441404"/>
    </source>
</evidence>
<dbReference type="InterPro" id="IPR001173">
    <property type="entry name" value="Glyco_trans_2-like"/>
</dbReference>
<evidence type="ECO:0000313" key="3">
    <source>
        <dbReference type="EMBL" id="MQT48242.1"/>
    </source>
</evidence>
<sequence length="277" mass="31970">MPMEKSEVKPKILVFIPAYRCQAQITRVIDQFDSRVQAWVDTVMVVDNRSPDDTLNAAIERGKSVIKDCNFIAWCNDDNYGLGGSHKAAFRYAVEQKFDYIIVLHGDDQADIRDLIPQLEAGLDSADDCLLGARFMRGSQLKGYSWFRTFGNRVYNSLFSLVTMRAIYDLGSGLNLYRVAAFRDFYYNSFPDDLTFNYVMLLASYHRKQVVRFFPISWREDDQISNVRLFRQAFKVLGLLVGYGLHRGSFLAKELRTRGFDSYTGQIRYRQGLISDE</sequence>
<accession>A0A7X2BJE9</accession>
<organism evidence="3 4">
    <name type="scientific">Pseudomonas helleri</name>
    <dbReference type="NCBI Taxonomy" id="1608996"/>
    <lineage>
        <taxon>Bacteria</taxon>
        <taxon>Pseudomonadati</taxon>
        <taxon>Pseudomonadota</taxon>
        <taxon>Gammaproteobacteria</taxon>
        <taxon>Pseudomonadales</taxon>
        <taxon>Pseudomonadaceae</taxon>
        <taxon>Pseudomonas</taxon>
    </lineage>
</organism>
<dbReference type="PANTHER" id="PTHR48090">
    <property type="entry name" value="UNDECAPRENYL-PHOSPHATE 4-DEOXY-4-FORMAMIDO-L-ARABINOSE TRANSFERASE-RELATED"/>
    <property type="match status" value="1"/>
</dbReference>
<keyword evidence="1" id="KW-0472">Membrane</keyword>
<keyword evidence="3" id="KW-0808">Transferase</keyword>
<dbReference type="Pfam" id="PF00535">
    <property type="entry name" value="Glycos_transf_2"/>
    <property type="match status" value="1"/>
</dbReference>
<dbReference type="AlphaFoldDB" id="A0A7X2BJE9"/>
<dbReference type="InterPro" id="IPR029044">
    <property type="entry name" value="Nucleotide-diphossugar_trans"/>
</dbReference>
<keyword evidence="1" id="KW-0997">Cell inner membrane</keyword>